<evidence type="ECO:0000256" key="3">
    <source>
        <dbReference type="ARBA" id="ARBA00022946"/>
    </source>
</evidence>
<dbReference type="Gene3D" id="3.30.160.20">
    <property type="match status" value="1"/>
</dbReference>
<sequence>MLQICRFLIATWSSKAFRLRPCAANLFQTRNFASAFREEDLNEQFVKGSGKGGQKINKVRNCVLLKHSPTGIQVRCQKTRCLDDNRRIARKLLTEKLDDLYNGEKSVRNQKIQKIQKRKANRRAKATQKYGNGAKEENSSEEQPSDDVDIAR</sequence>
<dbReference type="GO" id="GO:0005739">
    <property type="term" value="C:mitochondrion"/>
    <property type="evidence" value="ECO:0007669"/>
    <property type="project" value="UniProtKB-SubCell"/>
</dbReference>
<evidence type="ECO:0000256" key="1">
    <source>
        <dbReference type="ARBA" id="ARBA00004173"/>
    </source>
</evidence>
<accession>F0WFH5</accession>
<dbReference type="EMBL" id="FR824128">
    <property type="protein sequence ID" value="CCA19957.1"/>
    <property type="molecule type" value="Genomic_DNA"/>
</dbReference>
<dbReference type="InterPro" id="IPR000352">
    <property type="entry name" value="Pep_chain_release_fac_I"/>
</dbReference>
<dbReference type="AlphaFoldDB" id="F0WFH5"/>
<dbReference type="InterPro" id="IPR052405">
    <property type="entry name" value="Mito_Transl_Release_Factor"/>
</dbReference>
<reference evidence="7" key="1">
    <citation type="journal article" date="2011" name="PLoS Biol.">
        <title>Gene gain and loss during evolution of obligate parasitism in the white rust pathogen of Arabidopsis thaliana.</title>
        <authorList>
            <person name="Kemen E."/>
            <person name="Gardiner A."/>
            <person name="Schultz-Larsen T."/>
            <person name="Kemen A.C."/>
            <person name="Balmuth A.L."/>
            <person name="Robert-Seilaniantz A."/>
            <person name="Bailey K."/>
            <person name="Holub E."/>
            <person name="Studholme D.J."/>
            <person name="Maclean D."/>
            <person name="Jones J.D."/>
        </authorList>
    </citation>
    <scope>NUCLEOTIDE SEQUENCE</scope>
</reference>
<feature type="compositionally biased region" description="Basic residues" evidence="5">
    <location>
        <begin position="114"/>
        <end position="126"/>
    </location>
</feature>
<dbReference type="GO" id="GO:0003747">
    <property type="term" value="F:translation release factor activity"/>
    <property type="evidence" value="ECO:0007669"/>
    <property type="project" value="InterPro"/>
</dbReference>
<comment type="similarity">
    <text evidence="2">Belongs to the prokaryotic/mitochondrial release factor family.</text>
</comment>
<protein>
    <submittedName>
        <fullName evidence="7">Unnamed protein product putative</fullName>
    </submittedName>
</protein>
<reference evidence="7" key="2">
    <citation type="submission" date="2011-02" db="EMBL/GenBank/DDBJ databases">
        <authorList>
            <person name="MacLean D."/>
        </authorList>
    </citation>
    <scope>NUCLEOTIDE SEQUENCE</scope>
</reference>
<dbReference type="InterPro" id="IPR045853">
    <property type="entry name" value="Pep_chain_release_fac_I_sf"/>
</dbReference>
<evidence type="ECO:0000256" key="4">
    <source>
        <dbReference type="ARBA" id="ARBA00023128"/>
    </source>
</evidence>
<dbReference type="PANTHER" id="PTHR46203">
    <property type="entry name" value="PROBABLE PEPTIDE CHAIN RELEASE FACTOR C12ORF65"/>
    <property type="match status" value="1"/>
</dbReference>
<gene>
    <name evidence="7" type="primary">AlNc14C83G5361</name>
    <name evidence="7" type="ORF">ALNC14_061000</name>
</gene>
<proteinExistence type="inferred from homology"/>
<dbReference type="HOGENOM" id="CLU_089470_4_2_1"/>
<keyword evidence="3" id="KW-0809">Transit peptide</keyword>
<name>F0WFH5_9STRA</name>
<organism evidence="7">
    <name type="scientific">Albugo laibachii Nc14</name>
    <dbReference type="NCBI Taxonomy" id="890382"/>
    <lineage>
        <taxon>Eukaryota</taxon>
        <taxon>Sar</taxon>
        <taxon>Stramenopiles</taxon>
        <taxon>Oomycota</taxon>
        <taxon>Peronosporomycetes</taxon>
        <taxon>Albuginales</taxon>
        <taxon>Albuginaceae</taxon>
        <taxon>Albugo</taxon>
    </lineage>
</organism>
<feature type="region of interest" description="Disordered" evidence="5">
    <location>
        <begin position="110"/>
        <end position="152"/>
    </location>
</feature>
<feature type="compositionally biased region" description="Acidic residues" evidence="5">
    <location>
        <begin position="139"/>
        <end position="152"/>
    </location>
</feature>
<dbReference type="Pfam" id="PF00472">
    <property type="entry name" value="RF-1"/>
    <property type="match status" value="1"/>
</dbReference>
<evidence type="ECO:0000256" key="2">
    <source>
        <dbReference type="ARBA" id="ARBA00010835"/>
    </source>
</evidence>
<keyword evidence="4" id="KW-0496">Mitochondrion</keyword>
<feature type="domain" description="Prokaryotic-type class I peptide chain release factors" evidence="6">
    <location>
        <begin position="36"/>
        <end position="125"/>
    </location>
</feature>
<dbReference type="SUPFAM" id="SSF75620">
    <property type="entry name" value="Release factor"/>
    <property type="match status" value="1"/>
</dbReference>
<evidence type="ECO:0000259" key="6">
    <source>
        <dbReference type="Pfam" id="PF00472"/>
    </source>
</evidence>
<evidence type="ECO:0000313" key="7">
    <source>
        <dbReference type="EMBL" id="CCA19957.1"/>
    </source>
</evidence>
<dbReference type="PANTHER" id="PTHR46203:SF1">
    <property type="entry name" value="MITOCHONDRIAL TRANSLATION RELEASE FACTOR IN RESCUE"/>
    <property type="match status" value="1"/>
</dbReference>
<comment type="subcellular location">
    <subcellularLocation>
        <location evidence="1">Mitochondrion</location>
    </subcellularLocation>
</comment>
<evidence type="ECO:0000256" key="5">
    <source>
        <dbReference type="SAM" id="MobiDB-lite"/>
    </source>
</evidence>